<keyword evidence="3" id="KW-0809">Transit peptide</keyword>
<sequence length="327" mass="36455">MCTKGGLGQFSPSHAANKLALVGTMGSSGEQMPSILGFLKDKGFDDKSIQSMLGRCKRLHSVEGDKASENWNYLRSIGIQERKLPHVVSKCPKVLALGLNEKLIPTVECLSTLGTKPGEVASAITKFPHILAHSVEEKLCPFWLFSRHSGSPKSSWVSLNKEGVVGKILTKDPFIMGYSVEKRLLPTTEFLKSIGLSELDLRRVVINFPEVLCRDVEKILKPNLAFLRRCGFNNAQVKDLVAGYPPILIKSVKNSLEPRIKFLVEEMGRGIGEAAEYPEFFRHGLKKSLEYRQRLVKKNNLHCSLSEMLNCNQKKFVTKFGLMVGHS</sequence>
<dbReference type="GO" id="GO:0003676">
    <property type="term" value="F:nucleic acid binding"/>
    <property type="evidence" value="ECO:0007669"/>
    <property type="project" value="InterPro"/>
</dbReference>
<evidence type="ECO:0000256" key="1">
    <source>
        <dbReference type="ARBA" id="ARBA00007692"/>
    </source>
</evidence>
<keyword evidence="2" id="KW-0804">Transcription</keyword>
<dbReference type="GO" id="GO:0006353">
    <property type="term" value="P:DNA-templated transcription termination"/>
    <property type="evidence" value="ECO:0007669"/>
    <property type="project" value="UniProtKB-KW"/>
</dbReference>
<evidence type="ECO:0008006" key="5">
    <source>
        <dbReference type="Google" id="ProtNLM"/>
    </source>
</evidence>
<dbReference type="Gene3D" id="1.25.70.10">
    <property type="entry name" value="Transcription termination factor 3, mitochondrial"/>
    <property type="match status" value="1"/>
</dbReference>
<accession>A0A6V7QSH0</accession>
<dbReference type="EMBL" id="CAJEUB010000004">
    <property type="protein sequence ID" value="CAD1845725.1"/>
    <property type="molecule type" value="Genomic_DNA"/>
</dbReference>
<dbReference type="PANTHER" id="PTHR13068">
    <property type="entry name" value="CGI-12 PROTEIN-RELATED"/>
    <property type="match status" value="1"/>
</dbReference>
<dbReference type="Pfam" id="PF02536">
    <property type="entry name" value="mTERF"/>
    <property type="match status" value="2"/>
</dbReference>
<dbReference type="PANTHER" id="PTHR13068:SF112">
    <property type="entry name" value="TRANSCRIPTION TERMINATION FACTOR 3, MITOCHONDRIAL"/>
    <property type="match status" value="1"/>
</dbReference>
<evidence type="ECO:0000256" key="2">
    <source>
        <dbReference type="ARBA" id="ARBA00022472"/>
    </source>
</evidence>
<dbReference type="InterPro" id="IPR003690">
    <property type="entry name" value="MTERF"/>
</dbReference>
<reference evidence="4" key="1">
    <citation type="submission" date="2020-07" db="EMBL/GenBank/DDBJ databases">
        <authorList>
            <person name="Lin J."/>
        </authorList>
    </citation>
    <scope>NUCLEOTIDE SEQUENCE</scope>
</reference>
<dbReference type="SMART" id="SM00733">
    <property type="entry name" value="Mterf"/>
    <property type="match status" value="7"/>
</dbReference>
<dbReference type="AlphaFoldDB" id="A0A6V7QSH0"/>
<dbReference type="InterPro" id="IPR038538">
    <property type="entry name" value="MTERF_sf"/>
</dbReference>
<organism evidence="4">
    <name type="scientific">Ananas comosus var. bracteatus</name>
    <name type="common">red pineapple</name>
    <dbReference type="NCBI Taxonomy" id="296719"/>
    <lineage>
        <taxon>Eukaryota</taxon>
        <taxon>Viridiplantae</taxon>
        <taxon>Streptophyta</taxon>
        <taxon>Embryophyta</taxon>
        <taxon>Tracheophyta</taxon>
        <taxon>Spermatophyta</taxon>
        <taxon>Magnoliopsida</taxon>
        <taxon>Liliopsida</taxon>
        <taxon>Poales</taxon>
        <taxon>Bromeliaceae</taxon>
        <taxon>Bromelioideae</taxon>
        <taxon>Ananas</taxon>
    </lineage>
</organism>
<keyword evidence="2" id="KW-0805">Transcription regulation</keyword>
<gene>
    <name evidence="4" type="ORF">CB5_LOCUS28936</name>
</gene>
<name>A0A6V7QSH0_ANACO</name>
<comment type="similarity">
    <text evidence="1">Belongs to the mTERF family.</text>
</comment>
<evidence type="ECO:0000313" key="4">
    <source>
        <dbReference type="EMBL" id="CAD1845725.1"/>
    </source>
</evidence>
<keyword evidence="2" id="KW-0806">Transcription termination</keyword>
<protein>
    <recommendedName>
        <fullName evidence="5">Transcription termination factor MTERF6, chloroplastic/mitochondrial</fullName>
    </recommendedName>
</protein>
<proteinExistence type="inferred from homology"/>
<evidence type="ECO:0000256" key="3">
    <source>
        <dbReference type="ARBA" id="ARBA00022946"/>
    </source>
</evidence>